<dbReference type="Proteomes" id="UP001222027">
    <property type="component" value="Unassembled WGS sequence"/>
</dbReference>
<feature type="region of interest" description="Disordered" evidence="1">
    <location>
        <begin position="78"/>
        <end position="111"/>
    </location>
</feature>
<reference evidence="2 3" key="1">
    <citation type="submission" date="2022-12" db="EMBL/GenBank/DDBJ databases">
        <title>Chromosome-scale assembly of the Ensete ventricosum genome.</title>
        <authorList>
            <person name="Dussert Y."/>
            <person name="Stocks J."/>
            <person name="Wendawek A."/>
            <person name="Woldeyes F."/>
            <person name="Nichols R.A."/>
            <person name="Borrell J.S."/>
        </authorList>
    </citation>
    <scope>NUCLEOTIDE SEQUENCE [LARGE SCALE GENOMIC DNA]</scope>
    <source>
        <strain evidence="3">cv. Maze</strain>
        <tissue evidence="2">Seeds</tissue>
    </source>
</reference>
<accession>A0AAV8RXK7</accession>
<evidence type="ECO:0000313" key="2">
    <source>
        <dbReference type="EMBL" id="KAJ8511906.1"/>
    </source>
</evidence>
<proteinExistence type="predicted"/>
<name>A0AAV8RXK7_ENSVE</name>
<protein>
    <recommendedName>
        <fullName evidence="4">Secreted protein</fullName>
    </recommendedName>
</protein>
<dbReference type="AlphaFoldDB" id="A0AAV8RXK7"/>
<keyword evidence="3" id="KW-1185">Reference proteome</keyword>
<dbReference type="PANTHER" id="PTHR34680">
    <property type="entry name" value="EXPRESSED PROTEIN"/>
    <property type="match status" value="1"/>
</dbReference>
<organism evidence="2 3">
    <name type="scientific">Ensete ventricosum</name>
    <name type="common">Abyssinian banana</name>
    <name type="synonym">Musa ensete</name>
    <dbReference type="NCBI Taxonomy" id="4639"/>
    <lineage>
        <taxon>Eukaryota</taxon>
        <taxon>Viridiplantae</taxon>
        <taxon>Streptophyta</taxon>
        <taxon>Embryophyta</taxon>
        <taxon>Tracheophyta</taxon>
        <taxon>Spermatophyta</taxon>
        <taxon>Magnoliopsida</taxon>
        <taxon>Liliopsida</taxon>
        <taxon>Zingiberales</taxon>
        <taxon>Musaceae</taxon>
        <taxon>Ensete</taxon>
    </lineage>
</organism>
<gene>
    <name evidence="2" type="ORF">OPV22_002340</name>
</gene>
<feature type="compositionally biased region" description="Basic residues" evidence="1">
    <location>
        <begin position="92"/>
        <end position="111"/>
    </location>
</feature>
<dbReference type="PANTHER" id="PTHR34680:SF3">
    <property type="entry name" value="EXPRESSED PROTEIN"/>
    <property type="match status" value="1"/>
</dbReference>
<evidence type="ECO:0000256" key="1">
    <source>
        <dbReference type="SAM" id="MobiDB-lite"/>
    </source>
</evidence>
<feature type="region of interest" description="Disordered" evidence="1">
    <location>
        <begin position="27"/>
        <end position="46"/>
    </location>
</feature>
<evidence type="ECO:0008006" key="4">
    <source>
        <dbReference type="Google" id="ProtNLM"/>
    </source>
</evidence>
<comment type="caution">
    <text evidence="2">The sequence shown here is derived from an EMBL/GenBank/DDBJ whole genome shotgun (WGS) entry which is preliminary data.</text>
</comment>
<dbReference type="EMBL" id="JAQQAF010000001">
    <property type="protein sequence ID" value="KAJ8511906.1"/>
    <property type="molecule type" value="Genomic_DNA"/>
</dbReference>
<sequence>MRIRKCAARLLGTLPVCSSPTLPAGFALSPTPLPHPRSWESETSSAAATSSSAGLLCELNRSPWDDLLCLDLMASCDQEEEEEEDGGGQLGKWRKRRSRRIQGHYGKSHQT</sequence>
<evidence type="ECO:0000313" key="3">
    <source>
        <dbReference type="Proteomes" id="UP001222027"/>
    </source>
</evidence>